<name>A5BSZ5_VITVI</name>
<proteinExistence type="predicted"/>
<gene>
    <name evidence="2" type="ORF">VITISV_024105</name>
</gene>
<accession>A5BSZ5</accession>
<dbReference type="InterPro" id="IPR013103">
    <property type="entry name" value="RVT_2"/>
</dbReference>
<reference evidence="2" key="1">
    <citation type="journal article" date="2007" name="PLoS ONE">
        <title>The first genome sequence of an elite grapevine cultivar (Pinot noir Vitis vinifera L.): coping with a highly heterozygous genome.</title>
        <authorList>
            <person name="Velasco R."/>
            <person name="Zharkikh A."/>
            <person name="Troggio M."/>
            <person name="Cartwright D.A."/>
            <person name="Cestaro A."/>
            <person name="Pruss D."/>
            <person name="Pindo M."/>
            <person name="FitzGerald L.M."/>
            <person name="Vezzulli S."/>
            <person name="Reid J."/>
            <person name="Malacarne G."/>
            <person name="Iliev D."/>
            <person name="Coppola G."/>
            <person name="Wardell B."/>
            <person name="Micheletti D."/>
            <person name="Macalma T."/>
            <person name="Facci M."/>
            <person name="Mitchell J.T."/>
            <person name="Perazzolli M."/>
            <person name="Eldredge G."/>
            <person name="Gatto P."/>
            <person name="Oyzerski R."/>
            <person name="Moretto M."/>
            <person name="Gutin N."/>
            <person name="Stefanini M."/>
            <person name="Chen Y."/>
            <person name="Segala C."/>
            <person name="Davenport C."/>
            <person name="Dematte L."/>
            <person name="Mraz A."/>
            <person name="Battilana J."/>
            <person name="Stormo K."/>
            <person name="Costa F."/>
            <person name="Tao Q."/>
            <person name="Si-Ammour A."/>
            <person name="Harkins T."/>
            <person name="Lackey A."/>
            <person name="Perbost C."/>
            <person name="Taillon B."/>
            <person name="Stella A."/>
            <person name="Solovyev V."/>
            <person name="Fawcett J.A."/>
            <person name="Sterck L."/>
            <person name="Vandepoele K."/>
            <person name="Grando S.M."/>
            <person name="Toppo S."/>
            <person name="Moser C."/>
            <person name="Lanchbury J."/>
            <person name="Bogden R."/>
            <person name="Skolnick M."/>
            <person name="Sgaramella V."/>
            <person name="Bhatnagar S.K."/>
            <person name="Fontana P."/>
            <person name="Gutin A."/>
            <person name="Van de Peer Y."/>
            <person name="Salamini F."/>
            <person name="Viola R."/>
        </authorList>
    </citation>
    <scope>NUCLEOTIDE SEQUENCE</scope>
</reference>
<dbReference type="Pfam" id="PF07727">
    <property type="entry name" value="RVT_2"/>
    <property type="match status" value="1"/>
</dbReference>
<organism evidence="2">
    <name type="scientific">Vitis vinifera</name>
    <name type="common">Grape</name>
    <dbReference type="NCBI Taxonomy" id="29760"/>
    <lineage>
        <taxon>Eukaryota</taxon>
        <taxon>Viridiplantae</taxon>
        <taxon>Streptophyta</taxon>
        <taxon>Embryophyta</taxon>
        <taxon>Tracheophyta</taxon>
        <taxon>Spermatophyta</taxon>
        <taxon>Magnoliopsida</taxon>
        <taxon>eudicotyledons</taxon>
        <taxon>Gunneridae</taxon>
        <taxon>Pentapetalae</taxon>
        <taxon>rosids</taxon>
        <taxon>Vitales</taxon>
        <taxon>Vitaceae</taxon>
        <taxon>Viteae</taxon>
        <taxon>Vitis</taxon>
    </lineage>
</organism>
<sequence>MVFKSSKDMKIIDSSDPYHFDPSDIQTTFAYYQKGLFSNPTRRKTKRMSDFKRSHGHWWESTSKIHAPETTSRGILQTLESFSSGHNFSSVCRFSNKTREKFHYTHCNGTNHTIDKCYRLHGFPPKNHKKNDKFGANIRTLPETLNFTPEQYQQLLTLFCDGKSEPKVILPSKSPTLPEELTPSICPTLLEILGIKLIMRDHDDLNIPIDHQPLTIDHRHGSEITTTHRPLCYPRVHRPFLLRQNLSPSHHVFVSSISGSVELETFAQAKKAPKWQEAMHFEIQALEENNTWSLTPLPASKKPIGCKWLYKIKYKSDGRIECYKAHLVAKGYAQIEGVHYNEIFPPVAKLVIVCCLLAIAATKGWYLYQMDVQNAFLHGDLDEEAYMLPPLGYS</sequence>
<dbReference type="EMBL" id="AM469941">
    <property type="protein sequence ID" value="CAN83560.1"/>
    <property type="molecule type" value="Genomic_DNA"/>
</dbReference>
<feature type="domain" description="Reverse transcriptase Ty1/copia-type" evidence="1">
    <location>
        <begin position="289"/>
        <end position="393"/>
    </location>
</feature>
<evidence type="ECO:0000259" key="1">
    <source>
        <dbReference type="Pfam" id="PF07727"/>
    </source>
</evidence>
<protein>
    <recommendedName>
        <fullName evidence="1">Reverse transcriptase Ty1/copia-type domain-containing protein</fullName>
    </recommendedName>
</protein>
<dbReference type="AlphaFoldDB" id="A5BSZ5"/>
<evidence type="ECO:0000313" key="2">
    <source>
        <dbReference type="EMBL" id="CAN83560.1"/>
    </source>
</evidence>